<dbReference type="EMBL" id="UINC01112104">
    <property type="protein sequence ID" value="SVC80797.1"/>
    <property type="molecule type" value="Genomic_DNA"/>
</dbReference>
<organism evidence="1">
    <name type="scientific">marine metagenome</name>
    <dbReference type="NCBI Taxonomy" id="408172"/>
    <lineage>
        <taxon>unclassified sequences</taxon>
        <taxon>metagenomes</taxon>
        <taxon>ecological metagenomes</taxon>
    </lineage>
</organism>
<dbReference type="AlphaFoldDB" id="A0A382Q6X9"/>
<sequence>VTDSNQLGYSNCNLGWLENHDGGSMSNMGNESRMVRLASLLRRRGIILPSFEIYGGVSGLI</sequence>
<name>A0A382Q6X9_9ZZZZ</name>
<protein>
    <submittedName>
        <fullName evidence="1">Uncharacterized protein</fullName>
    </submittedName>
</protein>
<accession>A0A382Q6X9</accession>
<feature type="non-terminal residue" evidence="1">
    <location>
        <position position="1"/>
    </location>
</feature>
<feature type="non-terminal residue" evidence="1">
    <location>
        <position position="61"/>
    </location>
</feature>
<gene>
    <name evidence="1" type="ORF">METZ01_LOCUS333651</name>
</gene>
<proteinExistence type="predicted"/>
<evidence type="ECO:0000313" key="1">
    <source>
        <dbReference type="EMBL" id="SVC80797.1"/>
    </source>
</evidence>
<reference evidence="1" key="1">
    <citation type="submission" date="2018-05" db="EMBL/GenBank/DDBJ databases">
        <authorList>
            <person name="Lanie J.A."/>
            <person name="Ng W.-L."/>
            <person name="Kazmierczak K.M."/>
            <person name="Andrzejewski T.M."/>
            <person name="Davidsen T.M."/>
            <person name="Wayne K.J."/>
            <person name="Tettelin H."/>
            <person name="Glass J.I."/>
            <person name="Rusch D."/>
            <person name="Podicherti R."/>
            <person name="Tsui H.-C.T."/>
            <person name="Winkler M.E."/>
        </authorList>
    </citation>
    <scope>NUCLEOTIDE SEQUENCE</scope>
</reference>